<name>A0A0F6YJU7_9BACT</name>
<keyword evidence="4" id="KW-1185">Reference proteome</keyword>
<evidence type="ECO:0008006" key="5">
    <source>
        <dbReference type="Google" id="ProtNLM"/>
    </source>
</evidence>
<feature type="signal peptide" evidence="2">
    <location>
        <begin position="1"/>
        <end position="21"/>
    </location>
</feature>
<dbReference type="AlphaFoldDB" id="A0A0F6YJU7"/>
<dbReference type="STRING" id="927083.DB32_003700"/>
<gene>
    <name evidence="3" type="ORF">DB32_003700</name>
</gene>
<dbReference type="EMBL" id="CP011125">
    <property type="protein sequence ID" value="AKF06551.1"/>
    <property type="molecule type" value="Genomic_DNA"/>
</dbReference>
<protein>
    <recommendedName>
        <fullName evidence="5">Lipoprotein</fullName>
    </recommendedName>
</protein>
<evidence type="ECO:0000313" key="3">
    <source>
        <dbReference type="EMBL" id="AKF06551.1"/>
    </source>
</evidence>
<proteinExistence type="predicted"/>
<reference evidence="3 4" key="1">
    <citation type="submission" date="2015-03" db="EMBL/GenBank/DDBJ databases">
        <title>Genome assembly of Sandaracinus amylolyticus DSM 53668.</title>
        <authorList>
            <person name="Sharma G."/>
            <person name="Subramanian S."/>
        </authorList>
    </citation>
    <scope>NUCLEOTIDE SEQUENCE [LARGE SCALE GENOMIC DNA]</scope>
    <source>
        <strain evidence="3 4">DSM 53668</strain>
    </source>
</reference>
<feature type="region of interest" description="Disordered" evidence="1">
    <location>
        <begin position="141"/>
        <end position="161"/>
    </location>
</feature>
<dbReference type="KEGG" id="samy:DB32_003700"/>
<dbReference type="Proteomes" id="UP000034883">
    <property type="component" value="Chromosome"/>
</dbReference>
<keyword evidence="2" id="KW-0732">Signal</keyword>
<feature type="chain" id="PRO_5002512983" description="Lipoprotein" evidence="2">
    <location>
        <begin position="22"/>
        <end position="161"/>
    </location>
</feature>
<evidence type="ECO:0000256" key="1">
    <source>
        <dbReference type="SAM" id="MobiDB-lite"/>
    </source>
</evidence>
<evidence type="ECO:0000313" key="4">
    <source>
        <dbReference type="Proteomes" id="UP000034883"/>
    </source>
</evidence>
<dbReference type="PROSITE" id="PS51257">
    <property type="entry name" value="PROKAR_LIPOPROTEIN"/>
    <property type="match status" value="1"/>
</dbReference>
<accession>A0A0F6YJU7</accession>
<dbReference type="RefSeq" id="WP_157069140.1">
    <property type="nucleotide sequence ID" value="NZ_CP011125.1"/>
</dbReference>
<sequence length="161" mass="16536">MARRRTTMGALALAVITSAMPFTLGCPAEYDGPAPRTASRLLSFDAGEAVHVTILASAAGIARGDTGLRIAASLEDASHTILVVPDDEPLDALVEQSTSSSAVIEIDPASLATLCPSREVDCTIGLTIQASHATNGSVDAWLRPQTGSDDGSSTLSISLDE</sequence>
<organism evidence="3 4">
    <name type="scientific">Sandaracinus amylolyticus</name>
    <dbReference type="NCBI Taxonomy" id="927083"/>
    <lineage>
        <taxon>Bacteria</taxon>
        <taxon>Pseudomonadati</taxon>
        <taxon>Myxococcota</taxon>
        <taxon>Polyangia</taxon>
        <taxon>Polyangiales</taxon>
        <taxon>Sandaracinaceae</taxon>
        <taxon>Sandaracinus</taxon>
    </lineage>
</organism>
<evidence type="ECO:0000256" key="2">
    <source>
        <dbReference type="SAM" id="SignalP"/>
    </source>
</evidence>
<feature type="compositionally biased region" description="Polar residues" evidence="1">
    <location>
        <begin position="145"/>
        <end position="161"/>
    </location>
</feature>